<dbReference type="EMBL" id="BAABDI010000021">
    <property type="protein sequence ID" value="GAA3981957.1"/>
    <property type="molecule type" value="Genomic_DNA"/>
</dbReference>
<feature type="signal peptide" evidence="1">
    <location>
        <begin position="1"/>
        <end position="20"/>
    </location>
</feature>
<gene>
    <name evidence="3" type="ORF">GCM10022407_29030</name>
</gene>
<evidence type="ECO:0000256" key="1">
    <source>
        <dbReference type="SAM" id="SignalP"/>
    </source>
</evidence>
<comment type="caution">
    <text evidence="3">The sequence shown here is derived from an EMBL/GenBank/DDBJ whole genome shotgun (WGS) entry which is preliminary data.</text>
</comment>
<accession>A0ABP7QH10</accession>
<dbReference type="RefSeq" id="WP_345125535.1">
    <property type="nucleotide sequence ID" value="NZ_BAABDI010000021.1"/>
</dbReference>
<evidence type="ECO:0000313" key="3">
    <source>
        <dbReference type="EMBL" id="GAA3981957.1"/>
    </source>
</evidence>
<name>A0ABP7QH10_9BACT</name>
<organism evidence="3 4">
    <name type="scientific">Hymenobacter antarcticus</name>
    <dbReference type="NCBI Taxonomy" id="486270"/>
    <lineage>
        <taxon>Bacteria</taxon>
        <taxon>Pseudomonadati</taxon>
        <taxon>Bacteroidota</taxon>
        <taxon>Cytophagia</taxon>
        <taxon>Cytophagales</taxon>
        <taxon>Hymenobacteraceae</taxon>
        <taxon>Hymenobacter</taxon>
    </lineage>
</organism>
<reference evidence="4" key="1">
    <citation type="journal article" date="2019" name="Int. J. Syst. Evol. Microbiol.">
        <title>The Global Catalogue of Microorganisms (GCM) 10K type strain sequencing project: providing services to taxonomists for standard genome sequencing and annotation.</title>
        <authorList>
            <consortium name="The Broad Institute Genomics Platform"/>
            <consortium name="The Broad Institute Genome Sequencing Center for Infectious Disease"/>
            <person name="Wu L."/>
            <person name="Ma J."/>
        </authorList>
    </citation>
    <scope>NUCLEOTIDE SEQUENCE [LARGE SCALE GENOMIC DNA]</scope>
    <source>
        <strain evidence="4">JCM 17217</strain>
    </source>
</reference>
<feature type="domain" description="DUF4097" evidence="2">
    <location>
        <begin position="126"/>
        <end position="251"/>
    </location>
</feature>
<protein>
    <recommendedName>
        <fullName evidence="2">DUF4097 domain-containing protein</fullName>
    </recommendedName>
</protein>
<evidence type="ECO:0000313" key="4">
    <source>
        <dbReference type="Proteomes" id="UP001501556"/>
    </source>
</evidence>
<dbReference type="InterPro" id="IPR025164">
    <property type="entry name" value="Toastrack_DUF4097"/>
</dbReference>
<dbReference type="Pfam" id="PF13349">
    <property type="entry name" value="DUF4097"/>
    <property type="match status" value="1"/>
</dbReference>
<keyword evidence="1" id="KW-0732">Signal</keyword>
<evidence type="ECO:0000259" key="2">
    <source>
        <dbReference type="Pfam" id="PF13349"/>
    </source>
</evidence>
<feature type="chain" id="PRO_5046926731" description="DUF4097 domain-containing protein" evidence="1">
    <location>
        <begin position="21"/>
        <end position="255"/>
    </location>
</feature>
<keyword evidence="4" id="KW-1185">Reference proteome</keyword>
<sequence>MNKLILLTLTGLLATQASHAQDYKLRLSGKDRKIVLDMQGSDVTVEGIDGNELVIRGNGFEEAPKRAEGLRPIYNSAVDNTKIGLSVTQNDNTVRIVRASRKDANYVIQVPHNSAVQFNQTNWNGGDLMVRDLTGDLEVNMKSGDMKLTNVAGPVVANTISGDILVRFAAMRPAPSSISTVSGDVDVSMPANTKATMKLRSISGEVYTDFDMSMGKGQDELRHIGGQVVDGSINGGGTAVSLKTVSGDIYLRKAK</sequence>
<dbReference type="Proteomes" id="UP001501556">
    <property type="component" value="Unassembled WGS sequence"/>
</dbReference>
<proteinExistence type="predicted"/>